<proteinExistence type="predicted"/>
<accession>A0A0C3BS44</accession>
<gene>
    <name evidence="1" type="ORF">PILCRDRAFT_822632</name>
</gene>
<feature type="non-terminal residue" evidence="1">
    <location>
        <position position="67"/>
    </location>
</feature>
<sequence length="67" mass="7426">MRGFIDQHGCAFCADLIVDLGNVVSPTQRIAMMTRRWVAASKELAEKAVMQPESLTARTLRDRSSTS</sequence>
<dbReference type="InParanoid" id="A0A0C3BS44"/>
<dbReference type="HOGENOM" id="CLU_2819582_0_0_1"/>
<dbReference type="Proteomes" id="UP000054166">
    <property type="component" value="Unassembled WGS sequence"/>
</dbReference>
<keyword evidence="2" id="KW-1185">Reference proteome</keyword>
<reference evidence="2" key="2">
    <citation type="submission" date="2015-01" db="EMBL/GenBank/DDBJ databases">
        <title>Evolutionary Origins and Diversification of the Mycorrhizal Mutualists.</title>
        <authorList>
            <consortium name="DOE Joint Genome Institute"/>
            <consortium name="Mycorrhizal Genomics Consortium"/>
            <person name="Kohler A."/>
            <person name="Kuo A."/>
            <person name="Nagy L.G."/>
            <person name="Floudas D."/>
            <person name="Copeland A."/>
            <person name="Barry K.W."/>
            <person name="Cichocki N."/>
            <person name="Veneault-Fourrey C."/>
            <person name="LaButti K."/>
            <person name="Lindquist E.A."/>
            <person name="Lipzen A."/>
            <person name="Lundell T."/>
            <person name="Morin E."/>
            <person name="Murat C."/>
            <person name="Riley R."/>
            <person name="Ohm R."/>
            <person name="Sun H."/>
            <person name="Tunlid A."/>
            <person name="Henrissat B."/>
            <person name="Grigoriev I.V."/>
            <person name="Hibbett D.S."/>
            <person name="Martin F."/>
        </authorList>
    </citation>
    <scope>NUCLEOTIDE SEQUENCE [LARGE SCALE GENOMIC DNA]</scope>
    <source>
        <strain evidence="2">F 1598</strain>
    </source>
</reference>
<dbReference type="EMBL" id="KN833005">
    <property type="protein sequence ID" value="KIM80117.1"/>
    <property type="molecule type" value="Genomic_DNA"/>
</dbReference>
<protein>
    <submittedName>
        <fullName evidence="1">Uncharacterized protein</fullName>
    </submittedName>
</protein>
<name>A0A0C3BS44_PILCF</name>
<organism evidence="1 2">
    <name type="scientific">Piloderma croceum (strain F 1598)</name>
    <dbReference type="NCBI Taxonomy" id="765440"/>
    <lineage>
        <taxon>Eukaryota</taxon>
        <taxon>Fungi</taxon>
        <taxon>Dikarya</taxon>
        <taxon>Basidiomycota</taxon>
        <taxon>Agaricomycotina</taxon>
        <taxon>Agaricomycetes</taxon>
        <taxon>Agaricomycetidae</taxon>
        <taxon>Atheliales</taxon>
        <taxon>Atheliaceae</taxon>
        <taxon>Piloderma</taxon>
    </lineage>
</organism>
<evidence type="ECO:0000313" key="2">
    <source>
        <dbReference type="Proteomes" id="UP000054166"/>
    </source>
</evidence>
<evidence type="ECO:0000313" key="1">
    <source>
        <dbReference type="EMBL" id="KIM80117.1"/>
    </source>
</evidence>
<dbReference type="AlphaFoldDB" id="A0A0C3BS44"/>
<reference evidence="1 2" key="1">
    <citation type="submission" date="2014-04" db="EMBL/GenBank/DDBJ databases">
        <authorList>
            <consortium name="DOE Joint Genome Institute"/>
            <person name="Kuo A."/>
            <person name="Tarkka M."/>
            <person name="Buscot F."/>
            <person name="Kohler A."/>
            <person name="Nagy L.G."/>
            <person name="Floudas D."/>
            <person name="Copeland A."/>
            <person name="Barry K.W."/>
            <person name="Cichocki N."/>
            <person name="Veneault-Fourrey C."/>
            <person name="LaButti K."/>
            <person name="Lindquist E.A."/>
            <person name="Lipzen A."/>
            <person name="Lundell T."/>
            <person name="Morin E."/>
            <person name="Murat C."/>
            <person name="Sun H."/>
            <person name="Tunlid A."/>
            <person name="Henrissat B."/>
            <person name="Grigoriev I.V."/>
            <person name="Hibbett D.S."/>
            <person name="Martin F."/>
            <person name="Nordberg H.P."/>
            <person name="Cantor M.N."/>
            <person name="Hua S.X."/>
        </authorList>
    </citation>
    <scope>NUCLEOTIDE SEQUENCE [LARGE SCALE GENOMIC DNA]</scope>
    <source>
        <strain evidence="1 2">F 1598</strain>
    </source>
</reference>